<evidence type="ECO:0000256" key="9">
    <source>
        <dbReference type="SAM" id="Phobius"/>
    </source>
</evidence>
<dbReference type="Proteomes" id="UP001595789">
    <property type="component" value="Unassembled WGS sequence"/>
</dbReference>
<feature type="transmembrane region" description="Helical" evidence="9">
    <location>
        <begin position="360"/>
        <end position="381"/>
    </location>
</feature>
<proteinExistence type="predicted"/>
<evidence type="ECO:0000313" key="10">
    <source>
        <dbReference type="EMBL" id="MFC4209565.1"/>
    </source>
</evidence>
<organism evidence="10 11">
    <name type="scientific">Pedobacter lithocola</name>
    <dbReference type="NCBI Taxonomy" id="1908239"/>
    <lineage>
        <taxon>Bacteria</taxon>
        <taxon>Pseudomonadati</taxon>
        <taxon>Bacteroidota</taxon>
        <taxon>Sphingobacteriia</taxon>
        <taxon>Sphingobacteriales</taxon>
        <taxon>Sphingobacteriaceae</taxon>
        <taxon>Pedobacter</taxon>
    </lineage>
</organism>
<feature type="transmembrane region" description="Helical" evidence="9">
    <location>
        <begin position="312"/>
        <end position="327"/>
    </location>
</feature>
<name>A0ABV8P2V5_9SPHI</name>
<sequence>MYGKSYLLLGGFQHRLAVHMLNISSKLRYITIQLTILVVYIFAAYKNYGYYNLDEHYQIIGFAEFKLGHTRDVSWEYTKQMRSALQPIICMNLFRFCYYFGINNPFTLTLLLRLISAFTSFIAIRYFVSITKHKFQYEQQIYYQIISYLSWFVPLLSVRFSSETWSGIFILVSIGTISNIQTNKNKWRAVLAGLGLGLAFLFRFQSIIILISVLPWVYVISKRKYAEIWYIILSFTFVAIIGVILDSWFYGQFTLSFYNYLNNNLFLEASKFYGTSPWYFYPLEIFGGVGFFNGIVLIISVLILLINRSTTIFLWCPLLFIIIHSFFPHKELRFIFPVSIFGGIIILKAIQYVNHIFSRNAIHGFMILYIMFNLTFFLIGLSKSTRMGETEIASHIYNNYPNGRVNLITTYDAHPFDLKMNFSEHFYKRKNVKLKVISSFWDQNFKSLMISDEVNLLLITGKEYTGVKSELYLQKCGMELVYSTSPLIDDLYSLADYFYYERAESSDYLLLYRKKH</sequence>
<dbReference type="PANTHER" id="PTHR22760">
    <property type="entry name" value="GLYCOSYLTRANSFERASE"/>
    <property type="match status" value="1"/>
</dbReference>
<gene>
    <name evidence="10" type="ORF">ACFOWA_00140</name>
</gene>
<evidence type="ECO:0000256" key="4">
    <source>
        <dbReference type="ARBA" id="ARBA00022679"/>
    </source>
</evidence>
<evidence type="ECO:0000256" key="7">
    <source>
        <dbReference type="ARBA" id="ARBA00022989"/>
    </source>
</evidence>
<keyword evidence="11" id="KW-1185">Reference proteome</keyword>
<feature type="transmembrane region" description="Helical" evidence="9">
    <location>
        <begin position="84"/>
        <end position="102"/>
    </location>
</feature>
<keyword evidence="7 9" id="KW-1133">Transmembrane helix</keyword>
<keyword evidence="4" id="KW-0808">Transferase</keyword>
<evidence type="ECO:0008006" key="12">
    <source>
        <dbReference type="Google" id="ProtNLM"/>
    </source>
</evidence>
<keyword evidence="3" id="KW-0328">Glycosyltransferase</keyword>
<keyword evidence="5 9" id="KW-0812">Transmembrane</keyword>
<evidence type="ECO:0000256" key="3">
    <source>
        <dbReference type="ARBA" id="ARBA00022676"/>
    </source>
</evidence>
<feature type="transmembrane region" description="Helical" evidence="9">
    <location>
        <begin position="140"/>
        <end position="158"/>
    </location>
</feature>
<dbReference type="InterPro" id="IPR005599">
    <property type="entry name" value="GPI_mannosylTrfase"/>
</dbReference>
<dbReference type="RefSeq" id="WP_378980633.1">
    <property type="nucleotide sequence ID" value="NZ_JBHSBW010000001.1"/>
</dbReference>
<evidence type="ECO:0000256" key="1">
    <source>
        <dbReference type="ARBA" id="ARBA00004127"/>
    </source>
</evidence>
<comment type="subcellular location">
    <subcellularLocation>
        <location evidence="1">Endomembrane system</location>
        <topology evidence="1">Multi-pass membrane protein</topology>
    </subcellularLocation>
    <subcellularLocation>
        <location evidence="2">Endoplasmic reticulum membrane</location>
    </subcellularLocation>
</comment>
<feature type="transmembrane region" description="Helical" evidence="9">
    <location>
        <begin position="228"/>
        <end position="250"/>
    </location>
</feature>
<keyword evidence="6" id="KW-0256">Endoplasmic reticulum</keyword>
<feature type="transmembrane region" description="Helical" evidence="9">
    <location>
        <begin position="189"/>
        <end position="216"/>
    </location>
</feature>
<evidence type="ECO:0000256" key="8">
    <source>
        <dbReference type="ARBA" id="ARBA00023136"/>
    </source>
</evidence>
<feature type="transmembrane region" description="Helical" evidence="9">
    <location>
        <begin position="27"/>
        <end position="45"/>
    </location>
</feature>
<comment type="caution">
    <text evidence="10">The sequence shown here is derived from an EMBL/GenBank/DDBJ whole genome shotgun (WGS) entry which is preliminary data.</text>
</comment>
<evidence type="ECO:0000256" key="5">
    <source>
        <dbReference type="ARBA" id="ARBA00022692"/>
    </source>
</evidence>
<accession>A0ABV8P2V5</accession>
<evidence type="ECO:0000313" key="11">
    <source>
        <dbReference type="Proteomes" id="UP001595789"/>
    </source>
</evidence>
<feature type="transmembrane region" description="Helical" evidence="9">
    <location>
        <begin position="285"/>
        <end position="306"/>
    </location>
</feature>
<dbReference type="Pfam" id="PF03901">
    <property type="entry name" value="Glyco_transf_22"/>
    <property type="match status" value="1"/>
</dbReference>
<evidence type="ECO:0000256" key="6">
    <source>
        <dbReference type="ARBA" id="ARBA00022824"/>
    </source>
</evidence>
<protein>
    <recommendedName>
        <fullName evidence="12">Phosphatidylinositol glycan, class B</fullName>
    </recommendedName>
</protein>
<evidence type="ECO:0000256" key="2">
    <source>
        <dbReference type="ARBA" id="ARBA00004586"/>
    </source>
</evidence>
<feature type="transmembrane region" description="Helical" evidence="9">
    <location>
        <begin position="334"/>
        <end position="354"/>
    </location>
</feature>
<keyword evidence="8 9" id="KW-0472">Membrane</keyword>
<dbReference type="EMBL" id="JBHSBW010000001">
    <property type="protein sequence ID" value="MFC4209565.1"/>
    <property type="molecule type" value="Genomic_DNA"/>
</dbReference>
<reference evidence="11" key="1">
    <citation type="journal article" date="2019" name="Int. J. Syst. Evol. Microbiol.">
        <title>The Global Catalogue of Microorganisms (GCM) 10K type strain sequencing project: providing services to taxonomists for standard genome sequencing and annotation.</title>
        <authorList>
            <consortium name="The Broad Institute Genomics Platform"/>
            <consortium name="The Broad Institute Genome Sequencing Center for Infectious Disease"/>
            <person name="Wu L."/>
            <person name="Ma J."/>
        </authorList>
    </citation>
    <scope>NUCLEOTIDE SEQUENCE [LARGE SCALE GENOMIC DNA]</scope>
    <source>
        <strain evidence="11">CCM 8691</strain>
    </source>
</reference>
<feature type="transmembrane region" description="Helical" evidence="9">
    <location>
        <begin position="108"/>
        <end position="128"/>
    </location>
</feature>